<keyword evidence="8 9" id="KW-0472">Membrane</keyword>
<organism evidence="10 11">
    <name type="scientific">Nepenthes gracilis</name>
    <name type="common">Slender pitcher plant</name>
    <dbReference type="NCBI Taxonomy" id="150966"/>
    <lineage>
        <taxon>Eukaryota</taxon>
        <taxon>Viridiplantae</taxon>
        <taxon>Streptophyta</taxon>
        <taxon>Embryophyta</taxon>
        <taxon>Tracheophyta</taxon>
        <taxon>Spermatophyta</taxon>
        <taxon>Magnoliopsida</taxon>
        <taxon>eudicotyledons</taxon>
        <taxon>Gunneridae</taxon>
        <taxon>Pentapetalae</taxon>
        <taxon>Caryophyllales</taxon>
        <taxon>Nepenthaceae</taxon>
        <taxon>Nepenthes</taxon>
    </lineage>
</organism>
<keyword evidence="11" id="KW-1185">Reference proteome</keyword>
<evidence type="ECO:0000313" key="11">
    <source>
        <dbReference type="Proteomes" id="UP001279734"/>
    </source>
</evidence>
<dbReference type="AlphaFoldDB" id="A0AAD3S670"/>
<dbReference type="GO" id="GO:0005886">
    <property type="term" value="C:plasma membrane"/>
    <property type="evidence" value="ECO:0007669"/>
    <property type="project" value="UniProtKB-SubCell"/>
</dbReference>
<comment type="similarity">
    <text evidence="2 9">Belongs to the SWEET sugar transporter family.</text>
</comment>
<proteinExistence type="inferred from homology"/>
<feature type="transmembrane region" description="Helical" evidence="9">
    <location>
        <begin position="249"/>
        <end position="268"/>
    </location>
</feature>
<keyword evidence="3 9" id="KW-0813">Transport</keyword>
<keyword evidence="7 9" id="KW-1133">Transmembrane helix</keyword>
<dbReference type="InterPro" id="IPR004316">
    <property type="entry name" value="SWEET_rpt"/>
</dbReference>
<evidence type="ECO:0000256" key="7">
    <source>
        <dbReference type="ARBA" id="ARBA00022989"/>
    </source>
</evidence>
<feature type="transmembrane region" description="Helical" evidence="9">
    <location>
        <begin position="74"/>
        <end position="97"/>
    </location>
</feature>
<dbReference type="GO" id="GO:0012505">
    <property type="term" value="C:endomembrane system"/>
    <property type="evidence" value="ECO:0007669"/>
    <property type="project" value="UniProtKB-SubCell"/>
</dbReference>
<feature type="transmembrane region" description="Helical" evidence="9">
    <location>
        <begin position="169"/>
        <end position="191"/>
    </location>
</feature>
<feature type="transmembrane region" description="Helical" evidence="9">
    <location>
        <begin position="52"/>
        <end position="68"/>
    </location>
</feature>
<dbReference type="Pfam" id="PF03083">
    <property type="entry name" value="MtN3_slv"/>
    <property type="match status" value="2"/>
</dbReference>
<keyword evidence="6" id="KW-0677">Repeat</keyword>
<evidence type="ECO:0000256" key="2">
    <source>
        <dbReference type="ARBA" id="ARBA00007809"/>
    </source>
</evidence>
<dbReference type="EMBL" id="BSYO01000005">
    <property type="protein sequence ID" value="GMH05185.1"/>
    <property type="molecule type" value="Genomic_DNA"/>
</dbReference>
<dbReference type="Gene3D" id="1.20.1280.290">
    <property type="match status" value="2"/>
</dbReference>
<name>A0AAD3S670_NEPGR</name>
<keyword evidence="4 9" id="KW-0762">Sugar transport</keyword>
<sequence length="275" mass="30411">MKSTGSSSAYSICSEAAGVAGNILAFALFVSPMPTFIRIIRNRSTERFSGMPYVYALLNCLICLWYGMPLVSPGIILVASVNSIGSVFQLTYIIIFITYAEKPNKVKMLGLLVGVFGTFGIILYMSMIIYDPHVRQMLVGYLSSASLVSMFASPLFIINLVIRTKSVEYMPFYLSLSTFLMSLSFFAYGILKHDAFIYVPNGIGTVLGLAQLALYTENDSRKILPPVLTGGIFVIPPKARGILLPMFQIILGDIWVAFFTGIVFCDFWEQTQIRG</sequence>
<gene>
    <name evidence="10" type="ORF">Nepgr_007025</name>
</gene>
<evidence type="ECO:0000256" key="5">
    <source>
        <dbReference type="ARBA" id="ARBA00022692"/>
    </source>
</evidence>
<evidence type="ECO:0000256" key="4">
    <source>
        <dbReference type="ARBA" id="ARBA00022597"/>
    </source>
</evidence>
<dbReference type="FunFam" id="1.20.1280.290:FF:000002">
    <property type="entry name" value="Bidirectional sugar transporter SWEET"/>
    <property type="match status" value="1"/>
</dbReference>
<dbReference type="PANTHER" id="PTHR10791:SF57">
    <property type="entry name" value="BIDIRECTIONAL SUGAR TRANSPORTER SWEET2A"/>
    <property type="match status" value="1"/>
</dbReference>
<feature type="transmembrane region" description="Helical" evidence="9">
    <location>
        <begin position="109"/>
        <end position="129"/>
    </location>
</feature>
<accession>A0AAD3S670</accession>
<reference evidence="10" key="1">
    <citation type="submission" date="2023-05" db="EMBL/GenBank/DDBJ databases">
        <title>Nepenthes gracilis genome sequencing.</title>
        <authorList>
            <person name="Fukushima K."/>
        </authorList>
    </citation>
    <scope>NUCLEOTIDE SEQUENCE</scope>
    <source>
        <strain evidence="10">SING2019-196</strain>
    </source>
</reference>
<dbReference type="FunFam" id="1.20.1280.290:FF:000001">
    <property type="entry name" value="Bidirectional sugar transporter SWEET"/>
    <property type="match status" value="1"/>
</dbReference>
<dbReference type="InterPro" id="IPR047664">
    <property type="entry name" value="SWEET"/>
</dbReference>
<evidence type="ECO:0000256" key="9">
    <source>
        <dbReference type="RuleBase" id="RU910715"/>
    </source>
</evidence>
<evidence type="ECO:0000256" key="1">
    <source>
        <dbReference type="ARBA" id="ARBA00004127"/>
    </source>
</evidence>
<feature type="transmembrane region" description="Helical" evidence="9">
    <location>
        <begin position="141"/>
        <end position="162"/>
    </location>
</feature>
<evidence type="ECO:0000256" key="6">
    <source>
        <dbReference type="ARBA" id="ARBA00022737"/>
    </source>
</evidence>
<evidence type="ECO:0000313" key="10">
    <source>
        <dbReference type="EMBL" id="GMH05185.1"/>
    </source>
</evidence>
<dbReference type="Proteomes" id="UP001279734">
    <property type="component" value="Unassembled WGS sequence"/>
</dbReference>
<evidence type="ECO:0000256" key="3">
    <source>
        <dbReference type="ARBA" id="ARBA00022448"/>
    </source>
</evidence>
<dbReference type="GO" id="GO:0051260">
    <property type="term" value="P:protein homooligomerization"/>
    <property type="evidence" value="ECO:0007669"/>
    <property type="project" value="UniProtKB-ARBA"/>
</dbReference>
<protein>
    <recommendedName>
        <fullName evidence="9">Bidirectional sugar transporter SWEET</fullName>
    </recommendedName>
</protein>
<comment type="function">
    <text evidence="9">Mediates both low-affinity uptake and efflux of sugar across the membrane.</text>
</comment>
<dbReference type="PANTHER" id="PTHR10791">
    <property type="entry name" value="RAG1-ACTIVATING PROTEIN 1"/>
    <property type="match status" value="1"/>
</dbReference>
<feature type="transmembrane region" description="Helical" evidence="9">
    <location>
        <begin position="20"/>
        <end position="40"/>
    </location>
</feature>
<comment type="caution">
    <text evidence="10">The sequence shown here is derived from an EMBL/GenBank/DDBJ whole genome shotgun (WGS) entry which is preliminary data.</text>
</comment>
<keyword evidence="5 9" id="KW-0812">Transmembrane</keyword>
<dbReference type="GO" id="GO:0051119">
    <property type="term" value="F:sugar transmembrane transporter activity"/>
    <property type="evidence" value="ECO:0007669"/>
    <property type="project" value="InterPro"/>
</dbReference>
<comment type="subcellular location">
    <subcellularLocation>
        <location evidence="9">Cell membrane</location>
        <topology evidence="9">Multi-pass membrane protein</topology>
    </subcellularLocation>
    <subcellularLocation>
        <location evidence="1">Endomembrane system</location>
        <topology evidence="1">Multi-pass membrane protein</topology>
    </subcellularLocation>
</comment>
<evidence type="ECO:0000256" key="8">
    <source>
        <dbReference type="ARBA" id="ARBA00023136"/>
    </source>
</evidence>